<dbReference type="SMART" id="SM00380">
    <property type="entry name" value="AP2"/>
    <property type="match status" value="1"/>
</dbReference>
<dbReference type="GO" id="GO:0005634">
    <property type="term" value="C:nucleus"/>
    <property type="evidence" value="ECO:0007669"/>
    <property type="project" value="UniProtKB-SubCell"/>
</dbReference>
<name>A0A144LHB5_9BRYO</name>
<keyword evidence="5" id="KW-0804">Transcription</keyword>
<feature type="domain" description="AP2/ERF" evidence="9">
    <location>
        <begin position="29"/>
        <end position="86"/>
    </location>
</feature>
<comment type="similarity">
    <text evidence="7">Belongs to the AP2/ERF transcription factor family. ERF subfamily.</text>
</comment>
<feature type="compositionally biased region" description="Low complexity" evidence="8">
    <location>
        <begin position="12"/>
        <end position="22"/>
    </location>
</feature>
<feature type="compositionally biased region" description="Low complexity" evidence="8">
    <location>
        <begin position="123"/>
        <end position="141"/>
    </location>
</feature>
<feature type="compositionally biased region" description="Polar residues" evidence="8">
    <location>
        <begin position="155"/>
        <end position="169"/>
    </location>
</feature>
<gene>
    <name evidence="10" type="primary">DREB5-5</name>
</gene>
<evidence type="ECO:0000256" key="7">
    <source>
        <dbReference type="ARBA" id="ARBA00024343"/>
    </source>
</evidence>
<dbReference type="PANTHER" id="PTHR31985:SF312">
    <property type="entry name" value="AP2_ERF DOMAIN-CONTAINING PROTEIN"/>
    <property type="match status" value="1"/>
</dbReference>
<feature type="compositionally biased region" description="Basic and acidic residues" evidence="8">
    <location>
        <begin position="1"/>
        <end position="10"/>
    </location>
</feature>
<keyword evidence="4" id="KW-0010">Activator</keyword>
<dbReference type="Gene3D" id="3.30.730.10">
    <property type="entry name" value="AP2/ERF domain"/>
    <property type="match status" value="1"/>
</dbReference>
<dbReference type="FunFam" id="3.30.730.10:FF:000001">
    <property type="entry name" value="Ethylene-responsive transcription factor 2"/>
    <property type="match status" value="1"/>
</dbReference>
<dbReference type="PRINTS" id="PR00367">
    <property type="entry name" value="ETHRSPELEMNT"/>
</dbReference>
<dbReference type="CDD" id="cd00018">
    <property type="entry name" value="AP2"/>
    <property type="match status" value="1"/>
</dbReference>
<sequence>MMGGAAEHHRSLQSSLLQESSSGGHDPVLYKGVRRRPWGSWVSEIRKPKSKSRIWLGSFDTAEVAARAYDTAALALRGAEAQLNFPSMASTLPRPADLTDKSIQAAAIEAAHTFSRHRRWHISQSRRSTTSSSDHVVQSSSLPPPETSSCEDRVSNYSSESVDFITSSDTEMESMYSVPADSSAVDSDEGPMLSAWEPRLWSF</sequence>
<keyword evidence="2" id="KW-0805">Transcription regulation</keyword>
<comment type="subcellular location">
    <subcellularLocation>
        <location evidence="1">Nucleus</location>
    </subcellularLocation>
</comment>
<dbReference type="Pfam" id="PF00847">
    <property type="entry name" value="AP2"/>
    <property type="match status" value="1"/>
</dbReference>
<proteinExistence type="evidence at transcript level"/>
<feature type="region of interest" description="Disordered" evidence="8">
    <location>
        <begin position="119"/>
        <end position="191"/>
    </location>
</feature>
<dbReference type="SUPFAM" id="SSF54171">
    <property type="entry name" value="DNA-binding domain"/>
    <property type="match status" value="1"/>
</dbReference>
<evidence type="ECO:0000256" key="1">
    <source>
        <dbReference type="ARBA" id="ARBA00004123"/>
    </source>
</evidence>
<dbReference type="EMBL" id="KU613413">
    <property type="protein sequence ID" value="AMT92113.1"/>
    <property type="molecule type" value="mRNA"/>
</dbReference>
<organism evidence="10">
    <name type="scientific">Syntrichia caninervis</name>
    <dbReference type="NCBI Taxonomy" id="200751"/>
    <lineage>
        <taxon>Eukaryota</taxon>
        <taxon>Viridiplantae</taxon>
        <taxon>Streptophyta</taxon>
        <taxon>Embryophyta</taxon>
        <taxon>Bryophyta</taxon>
        <taxon>Bryophytina</taxon>
        <taxon>Bryopsida</taxon>
        <taxon>Dicranidae</taxon>
        <taxon>Pottiales</taxon>
        <taxon>Pottiaceae</taxon>
        <taxon>Syntrichia</taxon>
    </lineage>
</organism>
<evidence type="ECO:0000256" key="2">
    <source>
        <dbReference type="ARBA" id="ARBA00023015"/>
    </source>
</evidence>
<keyword evidence="3" id="KW-0238">DNA-binding</keyword>
<evidence type="ECO:0000313" key="10">
    <source>
        <dbReference type="EMBL" id="AMT92113.1"/>
    </source>
</evidence>
<dbReference type="InterPro" id="IPR051032">
    <property type="entry name" value="AP2/ERF_TF_ERF_subfamily"/>
</dbReference>
<reference evidence="10" key="1">
    <citation type="journal article" date="2016" name="J. Plant Physiol.">
        <title>Novel DREB A-5 subgroup transcription factors from desert moss (Syntrichia caninervis) confers multiple abiotic stress tolerance to yeast.</title>
        <authorList>
            <person name="Li H."/>
            <person name="Zhang D."/>
            <person name="Li X."/>
            <person name="Guan K."/>
            <person name="Yang H."/>
        </authorList>
    </citation>
    <scope>NUCLEOTIDE SEQUENCE</scope>
</reference>
<evidence type="ECO:0000256" key="5">
    <source>
        <dbReference type="ARBA" id="ARBA00023163"/>
    </source>
</evidence>
<keyword evidence="6" id="KW-0539">Nucleus</keyword>
<evidence type="ECO:0000259" key="9">
    <source>
        <dbReference type="PROSITE" id="PS51032"/>
    </source>
</evidence>
<dbReference type="AlphaFoldDB" id="A0A144LHB5"/>
<evidence type="ECO:0000256" key="8">
    <source>
        <dbReference type="SAM" id="MobiDB-lite"/>
    </source>
</evidence>
<dbReference type="InterPro" id="IPR016177">
    <property type="entry name" value="DNA-bd_dom_sf"/>
</dbReference>
<evidence type="ECO:0000256" key="6">
    <source>
        <dbReference type="ARBA" id="ARBA00023242"/>
    </source>
</evidence>
<dbReference type="InterPro" id="IPR001471">
    <property type="entry name" value="AP2/ERF_dom"/>
</dbReference>
<evidence type="ECO:0000256" key="4">
    <source>
        <dbReference type="ARBA" id="ARBA00023159"/>
    </source>
</evidence>
<dbReference type="InterPro" id="IPR036955">
    <property type="entry name" value="AP2/ERF_dom_sf"/>
</dbReference>
<accession>A0A144LHB5</accession>
<dbReference type="PROSITE" id="PS51032">
    <property type="entry name" value="AP2_ERF"/>
    <property type="match status" value="1"/>
</dbReference>
<protein>
    <submittedName>
        <fullName evidence="10">Dehydration-responsive element-binding protein 5-5</fullName>
    </submittedName>
</protein>
<dbReference type="GO" id="GO:0003677">
    <property type="term" value="F:DNA binding"/>
    <property type="evidence" value="ECO:0007669"/>
    <property type="project" value="UniProtKB-KW"/>
</dbReference>
<dbReference type="PANTHER" id="PTHR31985">
    <property type="entry name" value="ETHYLENE-RESPONSIVE TRANSCRIPTION FACTOR ERF042-RELATED"/>
    <property type="match status" value="1"/>
</dbReference>
<dbReference type="GO" id="GO:0003700">
    <property type="term" value="F:DNA-binding transcription factor activity"/>
    <property type="evidence" value="ECO:0007669"/>
    <property type="project" value="InterPro"/>
</dbReference>
<feature type="region of interest" description="Disordered" evidence="8">
    <location>
        <begin position="1"/>
        <end position="30"/>
    </location>
</feature>
<evidence type="ECO:0000256" key="3">
    <source>
        <dbReference type="ARBA" id="ARBA00023125"/>
    </source>
</evidence>